<sequence>MASSDGNDPIIAGAALVYTESGEVTTSADGAANHDTTTMPPTGANTLPLRNATPTASSTADIAANHNTTSMPLSGAITLPLRPTTPAILTTASYPPTAPTSELLWPVSPHDMATEALDTLTLLQHDLANLHEKSPWFITDTPTTLTYDSMADLFVKTAQVLRIVRDLTSTPPIEVLLSEPECAVLVRNVASQLLHFAADSTILAGEYVSLKGTVALTHSGFLEKDSQEVEDFLADVFTCCELLMRGVTFEEAEKAGYQVGSQMLGGEEAGDVASGAANDGHVGRWVEGVEDGDDRSVSDGMDDLDLGVGLEVGLGGDIGGGGMDGGFDGQSHTGFDAGFDIDLDDAFDAGF</sequence>
<accession>A0A4U7B4E3</accession>
<dbReference type="Proteomes" id="UP000308133">
    <property type="component" value="Unassembled WGS sequence"/>
</dbReference>
<dbReference type="EMBL" id="PTQR01000053">
    <property type="protein sequence ID" value="TKX23636.1"/>
    <property type="molecule type" value="Genomic_DNA"/>
</dbReference>
<dbReference type="AlphaFoldDB" id="A0A4U7B4E3"/>
<feature type="compositionally biased region" description="Polar residues" evidence="1">
    <location>
        <begin position="25"/>
        <end position="45"/>
    </location>
</feature>
<evidence type="ECO:0000256" key="1">
    <source>
        <dbReference type="SAM" id="MobiDB-lite"/>
    </source>
</evidence>
<protein>
    <submittedName>
        <fullName evidence="2">Uncharacterized protein</fullName>
    </submittedName>
</protein>
<evidence type="ECO:0000313" key="2">
    <source>
        <dbReference type="EMBL" id="TKX23636.1"/>
    </source>
</evidence>
<comment type="caution">
    <text evidence="2">The sequence shown here is derived from an EMBL/GenBank/DDBJ whole genome shotgun (WGS) entry which is preliminary data.</text>
</comment>
<feature type="region of interest" description="Disordered" evidence="1">
    <location>
        <begin position="25"/>
        <end position="48"/>
    </location>
</feature>
<reference evidence="2 3" key="1">
    <citation type="submission" date="2018-02" db="EMBL/GenBank/DDBJ databases">
        <title>Draft genome sequences of Elsinoe sp., causing black scab on jojoba.</title>
        <authorList>
            <person name="Stodart B."/>
            <person name="Jeffress S."/>
            <person name="Ash G."/>
            <person name="Arun Chinnappa K."/>
        </authorList>
    </citation>
    <scope>NUCLEOTIDE SEQUENCE [LARGE SCALE GENOMIC DNA]</scope>
    <source>
        <strain evidence="2 3">Hillstone_2</strain>
    </source>
</reference>
<name>A0A4U7B4E3_9PEZI</name>
<evidence type="ECO:0000313" key="3">
    <source>
        <dbReference type="Proteomes" id="UP000308133"/>
    </source>
</evidence>
<gene>
    <name evidence="2" type="ORF">C1H76_4150</name>
</gene>
<proteinExistence type="predicted"/>
<organism evidence="2 3">
    <name type="scientific">Elsinoe australis</name>
    <dbReference type="NCBI Taxonomy" id="40998"/>
    <lineage>
        <taxon>Eukaryota</taxon>
        <taxon>Fungi</taxon>
        <taxon>Dikarya</taxon>
        <taxon>Ascomycota</taxon>
        <taxon>Pezizomycotina</taxon>
        <taxon>Dothideomycetes</taxon>
        <taxon>Dothideomycetidae</taxon>
        <taxon>Myriangiales</taxon>
        <taxon>Elsinoaceae</taxon>
        <taxon>Elsinoe</taxon>
    </lineage>
</organism>